<feature type="region of interest" description="Disordered" evidence="1">
    <location>
        <begin position="200"/>
        <end position="225"/>
    </location>
</feature>
<dbReference type="RefSeq" id="WP_140000709.1">
    <property type="nucleotide sequence ID" value="NZ_VFJE01000054.1"/>
</dbReference>
<accession>A0A501Q7X5</accession>
<evidence type="ECO:0000313" key="2">
    <source>
        <dbReference type="EMBL" id="TPD68257.1"/>
    </source>
</evidence>
<dbReference type="PROSITE" id="PS51257">
    <property type="entry name" value="PROKAR_LIPOPROTEIN"/>
    <property type="match status" value="1"/>
</dbReference>
<protein>
    <recommendedName>
        <fullName evidence="4">Lipoprotein</fullName>
    </recommendedName>
</protein>
<feature type="compositionally biased region" description="Basic and acidic residues" evidence="1">
    <location>
        <begin position="200"/>
        <end position="211"/>
    </location>
</feature>
<organism evidence="2 3">
    <name type="scientific">Flavobacterium microcysteis</name>
    <dbReference type="NCBI Taxonomy" id="2596891"/>
    <lineage>
        <taxon>Bacteria</taxon>
        <taxon>Pseudomonadati</taxon>
        <taxon>Bacteroidota</taxon>
        <taxon>Flavobacteriia</taxon>
        <taxon>Flavobacteriales</taxon>
        <taxon>Flavobacteriaceae</taxon>
        <taxon>Flavobacterium</taxon>
    </lineage>
</organism>
<dbReference type="OrthoDB" id="8480759at2"/>
<gene>
    <name evidence="2" type="ORF">FJA49_09310</name>
</gene>
<proteinExistence type="predicted"/>
<sequence>MKQQLEPSLYILICGIFLFLGCQTDQIPIPENKQQNSEQITNVSFSTFKRLTGLADFKTTFKLPENSEDFVALRSSEGNAPDDFIVDTDHITQTVAYGKTAYSFRITPKEGEKEDRRFYLIVYDKKGNWLDMIIESTFSIDAAGNPKETGYKEIYASAGRGTGCGTIFTWVINCNGRGKCADGTCDLCSQCLKTSSERVCGKDEEGHDDGGFTKPIQPGDGGGGAPNPEDEVIVALPILQNPKKECNKVKKLAEDVLFRQKMNNLLQATEYRFEKIFTAYENPDLNSQPPSLFKFIEMNGTISKPQVEYGYFNTLLGTMHSHYNSLLSVYSVDDLVDIYQKLKDPGITDDFFSGLVTKSGTRYLMTIADRTQFIAFGNKHLSTENGKQKLILKYIEKYNISTSNSALENEKGFLKMATELNMGTALFSGNSDFTQWKRLDYANNQVISTTCN</sequence>
<dbReference type="Proteomes" id="UP000319175">
    <property type="component" value="Unassembled WGS sequence"/>
</dbReference>
<keyword evidence="3" id="KW-1185">Reference proteome</keyword>
<dbReference type="AlphaFoldDB" id="A0A501Q7X5"/>
<comment type="caution">
    <text evidence="2">The sequence shown here is derived from an EMBL/GenBank/DDBJ whole genome shotgun (WGS) entry which is preliminary data.</text>
</comment>
<reference evidence="2 3" key="1">
    <citation type="submission" date="2019-06" db="EMBL/GenBank/DDBJ databases">
        <title>Flavobacterium sp. MaA-Y11 from geoumgang.</title>
        <authorList>
            <person name="Jeong S."/>
        </authorList>
    </citation>
    <scope>NUCLEOTIDE SEQUENCE [LARGE SCALE GENOMIC DNA]</scope>
    <source>
        <strain evidence="2 3">MaA-Y11</strain>
    </source>
</reference>
<dbReference type="EMBL" id="VFJE01000054">
    <property type="protein sequence ID" value="TPD68257.1"/>
    <property type="molecule type" value="Genomic_DNA"/>
</dbReference>
<name>A0A501Q7X5_9FLAO</name>
<evidence type="ECO:0000313" key="3">
    <source>
        <dbReference type="Proteomes" id="UP000319175"/>
    </source>
</evidence>
<evidence type="ECO:0008006" key="4">
    <source>
        <dbReference type="Google" id="ProtNLM"/>
    </source>
</evidence>
<evidence type="ECO:0000256" key="1">
    <source>
        <dbReference type="SAM" id="MobiDB-lite"/>
    </source>
</evidence>